<dbReference type="Pfam" id="PF12687">
    <property type="entry name" value="DUF3801"/>
    <property type="match status" value="1"/>
</dbReference>
<proteinExistence type="predicted"/>
<evidence type="ECO:0000313" key="3">
    <source>
        <dbReference type="Proteomes" id="UP000285740"/>
    </source>
</evidence>
<gene>
    <name evidence="2" type="ORF">DW918_07600</name>
</gene>
<name>A0A413T644_9FIRM</name>
<accession>A0A413T644</accession>
<dbReference type="Proteomes" id="UP000285740">
    <property type="component" value="Unassembled WGS sequence"/>
</dbReference>
<reference evidence="2 3" key="1">
    <citation type="submission" date="2018-08" db="EMBL/GenBank/DDBJ databases">
        <title>A genome reference for cultivated species of the human gut microbiota.</title>
        <authorList>
            <person name="Zou Y."/>
            <person name="Xue W."/>
            <person name="Luo G."/>
        </authorList>
    </citation>
    <scope>NUCLEOTIDE SEQUENCE [LARGE SCALE GENOMIC DNA]</scope>
    <source>
        <strain evidence="2 3">AM42-30</strain>
    </source>
</reference>
<dbReference type="InterPro" id="IPR024234">
    <property type="entry name" value="DUF3801"/>
</dbReference>
<dbReference type="AlphaFoldDB" id="A0A413T644"/>
<evidence type="ECO:0000313" key="2">
    <source>
        <dbReference type="EMBL" id="RHA79802.1"/>
    </source>
</evidence>
<dbReference type="EMBL" id="QSFV01000023">
    <property type="protein sequence ID" value="RHA79802.1"/>
    <property type="molecule type" value="Genomic_DNA"/>
</dbReference>
<evidence type="ECO:0000256" key="1">
    <source>
        <dbReference type="SAM" id="MobiDB-lite"/>
    </source>
</evidence>
<dbReference type="RefSeq" id="WP_118030568.1">
    <property type="nucleotide sequence ID" value="NZ_QSFV01000023.1"/>
</dbReference>
<feature type="region of interest" description="Disordered" evidence="1">
    <location>
        <begin position="286"/>
        <end position="318"/>
    </location>
</feature>
<organism evidence="2 3">
    <name type="scientific">Eubacterium ventriosum</name>
    <dbReference type="NCBI Taxonomy" id="39496"/>
    <lineage>
        <taxon>Bacteria</taxon>
        <taxon>Bacillati</taxon>
        <taxon>Bacillota</taxon>
        <taxon>Clostridia</taxon>
        <taxon>Eubacteriales</taxon>
        <taxon>Eubacteriaceae</taxon>
        <taxon>Eubacterium</taxon>
    </lineage>
</organism>
<protein>
    <submittedName>
        <fullName evidence="2">PcfB family protein</fullName>
    </submittedName>
</protein>
<sequence length="318" mass="36665">MADEISQAIQIIRLEFDGLRFGMNVTGATAKQVKNLTIFLYALLTREKLQGRTSLKKMISRDGNLQVLKIKETDYKKFSKVAKKYGLLYSKLPDINKDDGMMEILFHTEATPRINALIEKLGSGSIEELTDYVKNGKDGDFEKITDYLQQNNVLRSDKSITPSEEKKSQINSISRNLDYNAKLKDDHLIDVTVAKKLYMEENLTQLKMRIPNTYGASARYVWIDKDDVIPINDGKTFYVFFKKDEEYKILDKDDNVVEKVKGLQLKNVHYDGVSDEVKYRAMRQQQINKRRKNKSKSVQINKPKFNLGTSSPEVGIRR</sequence>
<comment type="caution">
    <text evidence="2">The sequence shown here is derived from an EMBL/GenBank/DDBJ whole genome shotgun (WGS) entry which is preliminary data.</text>
</comment>